<feature type="transmembrane region" description="Helical" evidence="5">
    <location>
        <begin position="326"/>
        <end position="345"/>
    </location>
</feature>
<evidence type="ECO:0000256" key="4">
    <source>
        <dbReference type="ARBA" id="ARBA00023136"/>
    </source>
</evidence>
<feature type="transmembrane region" description="Helical" evidence="5">
    <location>
        <begin position="352"/>
        <end position="375"/>
    </location>
</feature>
<evidence type="ECO:0000256" key="1">
    <source>
        <dbReference type="ARBA" id="ARBA00004141"/>
    </source>
</evidence>
<dbReference type="InterPro" id="IPR003663">
    <property type="entry name" value="Sugar/inositol_transpt"/>
</dbReference>
<dbReference type="PRINTS" id="PR00171">
    <property type="entry name" value="SUGRTRNSPORT"/>
</dbReference>
<feature type="transmembrane region" description="Helical" evidence="5">
    <location>
        <begin position="288"/>
        <end position="314"/>
    </location>
</feature>
<feature type="transmembrane region" description="Helical" evidence="5">
    <location>
        <begin position="187"/>
        <end position="207"/>
    </location>
</feature>
<dbReference type="EMBL" id="JAWJWF010000050">
    <property type="protein sequence ID" value="KAK6618086.1"/>
    <property type="molecule type" value="Genomic_DNA"/>
</dbReference>
<evidence type="ECO:0000259" key="6">
    <source>
        <dbReference type="PROSITE" id="PS50850"/>
    </source>
</evidence>
<dbReference type="Gene3D" id="1.20.1250.20">
    <property type="entry name" value="MFS general substrate transporter like domains"/>
    <property type="match status" value="1"/>
</dbReference>
<feature type="transmembrane region" description="Helical" evidence="5">
    <location>
        <begin position="417"/>
        <end position="437"/>
    </location>
</feature>
<dbReference type="InterPro" id="IPR036259">
    <property type="entry name" value="MFS_trans_sf"/>
</dbReference>
<dbReference type="PANTHER" id="PTHR48021:SF32">
    <property type="entry name" value="FACILITATED TREHALOSE TRANSPORTER TRET1-2 HOMOLOG-LIKE PROTEIN"/>
    <property type="match status" value="1"/>
</dbReference>
<feature type="transmembrane region" description="Helical" evidence="5">
    <location>
        <begin position="12"/>
        <end position="30"/>
    </location>
</feature>
<feature type="transmembrane region" description="Helical" evidence="5">
    <location>
        <begin position="126"/>
        <end position="149"/>
    </location>
</feature>
<feature type="transmembrane region" description="Helical" evidence="5">
    <location>
        <begin position="103"/>
        <end position="120"/>
    </location>
</feature>
<keyword evidence="3 5" id="KW-1133">Transmembrane helix</keyword>
<keyword evidence="8" id="KW-1185">Reference proteome</keyword>
<evidence type="ECO:0000256" key="2">
    <source>
        <dbReference type="ARBA" id="ARBA00022692"/>
    </source>
</evidence>
<dbReference type="SUPFAM" id="SSF103473">
    <property type="entry name" value="MFS general substrate transporter"/>
    <property type="match status" value="1"/>
</dbReference>
<name>A0ABR1AF18_POLSC</name>
<feature type="domain" description="Major facilitator superfamily (MFS) profile" evidence="6">
    <location>
        <begin position="17"/>
        <end position="471"/>
    </location>
</feature>
<evidence type="ECO:0000256" key="5">
    <source>
        <dbReference type="SAM" id="Phobius"/>
    </source>
</evidence>
<organism evidence="7 8">
    <name type="scientific">Polyplax serrata</name>
    <name type="common">Common mouse louse</name>
    <dbReference type="NCBI Taxonomy" id="468196"/>
    <lineage>
        <taxon>Eukaryota</taxon>
        <taxon>Metazoa</taxon>
        <taxon>Ecdysozoa</taxon>
        <taxon>Arthropoda</taxon>
        <taxon>Hexapoda</taxon>
        <taxon>Insecta</taxon>
        <taxon>Pterygota</taxon>
        <taxon>Neoptera</taxon>
        <taxon>Paraneoptera</taxon>
        <taxon>Psocodea</taxon>
        <taxon>Troctomorpha</taxon>
        <taxon>Phthiraptera</taxon>
        <taxon>Anoplura</taxon>
        <taxon>Polyplacidae</taxon>
        <taxon>Polyplax</taxon>
    </lineage>
</organism>
<proteinExistence type="predicted"/>
<evidence type="ECO:0000313" key="8">
    <source>
        <dbReference type="Proteomes" id="UP001359485"/>
    </source>
</evidence>
<dbReference type="PROSITE" id="PS50850">
    <property type="entry name" value="MFS"/>
    <property type="match status" value="1"/>
</dbReference>
<dbReference type="PANTHER" id="PTHR48021">
    <property type="match status" value="1"/>
</dbReference>
<dbReference type="InterPro" id="IPR005828">
    <property type="entry name" value="MFS_sugar_transport-like"/>
</dbReference>
<comment type="caution">
    <text evidence="7">The sequence shown here is derived from an EMBL/GenBank/DDBJ whole genome shotgun (WGS) entry which is preliminary data.</text>
</comment>
<evidence type="ECO:0000313" key="7">
    <source>
        <dbReference type="EMBL" id="KAK6618086.1"/>
    </source>
</evidence>
<gene>
    <name evidence="7" type="ORF">RUM44_002528</name>
</gene>
<dbReference type="Pfam" id="PF00083">
    <property type="entry name" value="Sugar_tr"/>
    <property type="match status" value="1"/>
</dbReference>
<keyword evidence="4 5" id="KW-0472">Membrane</keyword>
<feature type="transmembrane region" description="Helical" evidence="5">
    <location>
        <begin position="443"/>
        <end position="467"/>
    </location>
</feature>
<accession>A0ABR1AF18</accession>
<dbReference type="InterPro" id="IPR050549">
    <property type="entry name" value="MFS_Trehalose_Transporter"/>
</dbReference>
<feature type="transmembrane region" description="Helical" evidence="5">
    <location>
        <begin position="73"/>
        <end position="91"/>
    </location>
</feature>
<protein>
    <recommendedName>
        <fullName evidence="6">Major facilitator superfamily (MFS) profile domain-containing protein</fullName>
    </recommendedName>
</protein>
<dbReference type="Proteomes" id="UP001359485">
    <property type="component" value="Unassembled WGS sequence"/>
</dbReference>
<dbReference type="InterPro" id="IPR020846">
    <property type="entry name" value="MFS_dom"/>
</dbReference>
<feature type="transmembrane region" description="Helical" evidence="5">
    <location>
        <begin position="381"/>
        <end position="405"/>
    </location>
</feature>
<sequence>METKNIQLKNAIWQILAAFLAHSISIQPGINMAYSTILLPQIMKSDGNISSVTESNLTNSTYHKHLIVGKDQASWIASLVTIATPLGSLIIGPLMDRFGRQKMCAFTMIPLIISWILVATTTDSVYTIYVARVLAGIGGGMSTVVLVYVSEISHPSIRPMLLSLTSVFVSFGILLTTLLSYFLDWKVVALCCGTIATASLVSILFLPESPSWLVGMRTTQKDPGKGLRKAERNLKWLYKNTKDYRQEFESLLRIKDEKNASMNESPLVGKETVEKWTTLSSPEAWKPILILFVLFTLQQFSGAYVVIFYAIQIFEKTGSVEYDKTTSLVILGFVRFVMAIISMFLSRRVGRIPLLTTSGLGMAVVILVAAGYIHFVGQGMIPVACLLLFVLFASYGLTVIPWTLIGELLPLSIRGKGSGILVAVAYLYMFLTVKLFIMILDDIGIAGVFIGFSVFSVVFVIFVYFAVPETLGRTFEEIESHFK</sequence>
<comment type="subcellular location">
    <subcellularLocation>
        <location evidence="1">Membrane</location>
        <topology evidence="1">Multi-pass membrane protein</topology>
    </subcellularLocation>
</comment>
<reference evidence="7 8" key="1">
    <citation type="submission" date="2023-09" db="EMBL/GenBank/DDBJ databases">
        <title>Genomes of two closely related lineages of the louse Polyplax serrata with different host specificities.</title>
        <authorList>
            <person name="Martinu J."/>
            <person name="Tarabai H."/>
            <person name="Stefka J."/>
            <person name="Hypsa V."/>
        </authorList>
    </citation>
    <scope>NUCLEOTIDE SEQUENCE [LARGE SCALE GENOMIC DNA]</scope>
    <source>
        <strain evidence="7">98ZLc_SE</strain>
    </source>
</reference>
<evidence type="ECO:0000256" key="3">
    <source>
        <dbReference type="ARBA" id="ARBA00022989"/>
    </source>
</evidence>
<keyword evidence="2 5" id="KW-0812">Transmembrane</keyword>
<feature type="transmembrane region" description="Helical" evidence="5">
    <location>
        <begin position="161"/>
        <end position="181"/>
    </location>
</feature>